<organism evidence="2 3">
    <name type="scientific">Methylobacterium brachythecii</name>
    <dbReference type="NCBI Taxonomy" id="1176177"/>
    <lineage>
        <taxon>Bacteria</taxon>
        <taxon>Pseudomonadati</taxon>
        <taxon>Pseudomonadota</taxon>
        <taxon>Alphaproteobacteria</taxon>
        <taxon>Hyphomicrobiales</taxon>
        <taxon>Methylobacteriaceae</taxon>
        <taxon>Methylobacterium</taxon>
    </lineage>
</organism>
<dbReference type="RefSeq" id="WP_183502011.1">
    <property type="nucleotide sequence ID" value="NZ_BSPG01000025.1"/>
</dbReference>
<evidence type="ECO:0000313" key="3">
    <source>
        <dbReference type="Proteomes" id="UP000517759"/>
    </source>
</evidence>
<reference evidence="4" key="2">
    <citation type="journal article" date="2019" name="Int. J. Syst. Evol. Microbiol.">
        <title>The Global Catalogue of Microorganisms (GCM) 10K type strain sequencing project: providing services to taxonomists for standard genome sequencing and annotation.</title>
        <authorList>
            <consortium name="The Broad Institute Genomics Platform"/>
            <consortium name="The Broad Institute Genome Sequencing Center for Infectious Disease"/>
            <person name="Wu L."/>
            <person name="Ma J."/>
        </authorList>
    </citation>
    <scope>NUCLEOTIDE SEQUENCE [LARGE SCALE GENOMIC DNA]</scope>
    <source>
        <strain evidence="4">NBRC 107710</strain>
    </source>
</reference>
<reference evidence="1" key="1">
    <citation type="journal article" date="2014" name="Int. J. Syst. Evol. Microbiol.">
        <title>Complete genome of a new Firmicutes species belonging to the dominant human colonic microbiota ('Ruminococcus bicirculans') reveals two chromosomes and a selective capacity to utilize plant glucans.</title>
        <authorList>
            <consortium name="NISC Comparative Sequencing Program"/>
            <person name="Wegmann U."/>
            <person name="Louis P."/>
            <person name="Goesmann A."/>
            <person name="Henrissat B."/>
            <person name="Duncan S.H."/>
            <person name="Flint H.J."/>
        </authorList>
    </citation>
    <scope>NUCLEOTIDE SEQUENCE</scope>
    <source>
        <strain evidence="1">NBRC 107710</strain>
    </source>
</reference>
<dbReference type="Proteomes" id="UP001156881">
    <property type="component" value="Unassembled WGS sequence"/>
</dbReference>
<evidence type="ECO:0000313" key="2">
    <source>
        <dbReference type="EMBL" id="MBB3901276.1"/>
    </source>
</evidence>
<sequence>MADVPQEDLAKLIYAATFAEEALKAVYERHGIIVAREAMGELAAAIRLLESYSASSKPDAAPMAEAGGR</sequence>
<dbReference type="EMBL" id="BSPG01000025">
    <property type="protein sequence ID" value="GLS45653.1"/>
    <property type="molecule type" value="Genomic_DNA"/>
</dbReference>
<proteinExistence type="predicted"/>
<comment type="caution">
    <text evidence="2">The sequence shown here is derived from an EMBL/GenBank/DDBJ whole genome shotgun (WGS) entry which is preliminary data.</text>
</comment>
<protein>
    <submittedName>
        <fullName evidence="2">Uncharacterized protein</fullName>
    </submittedName>
</protein>
<keyword evidence="4" id="KW-1185">Reference proteome</keyword>
<evidence type="ECO:0000313" key="1">
    <source>
        <dbReference type="EMBL" id="GLS45653.1"/>
    </source>
</evidence>
<gene>
    <name evidence="1" type="ORF">GCM10007884_36440</name>
    <name evidence="2" type="ORF">GGR33_000756</name>
</gene>
<accession>A0A7W6AHX9</accession>
<dbReference type="EMBL" id="JACIDN010000001">
    <property type="protein sequence ID" value="MBB3901276.1"/>
    <property type="molecule type" value="Genomic_DNA"/>
</dbReference>
<reference evidence="1" key="4">
    <citation type="submission" date="2023-01" db="EMBL/GenBank/DDBJ databases">
        <title>Draft genome sequence of Methylobacterium brachythecii strain NBRC 107710.</title>
        <authorList>
            <person name="Sun Q."/>
            <person name="Mori K."/>
        </authorList>
    </citation>
    <scope>NUCLEOTIDE SEQUENCE</scope>
    <source>
        <strain evidence="1">NBRC 107710</strain>
    </source>
</reference>
<name>A0A7W6AHX9_9HYPH</name>
<reference evidence="2 3" key="3">
    <citation type="submission" date="2020-08" db="EMBL/GenBank/DDBJ databases">
        <title>Genomic Encyclopedia of Type Strains, Phase IV (KMG-IV): sequencing the most valuable type-strain genomes for metagenomic binning, comparative biology and taxonomic classification.</title>
        <authorList>
            <person name="Goeker M."/>
        </authorList>
    </citation>
    <scope>NUCLEOTIDE SEQUENCE [LARGE SCALE GENOMIC DNA]</scope>
    <source>
        <strain evidence="2 3">DSM 24105</strain>
    </source>
</reference>
<dbReference type="Proteomes" id="UP000517759">
    <property type="component" value="Unassembled WGS sequence"/>
</dbReference>
<dbReference type="AlphaFoldDB" id="A0A7W6AHX9"/>
<evidence type="ECO:0000313" key="4">
    <source>
        <dbReference type="Proteomes" id="UP001156881"/>
    </source>
</evidence>